<proteinExistence type="inferred from homology"/>
<evidence type="ECO:0000313" key="6">
    <source>
        <dbReference type="Proteomes" id="UP000514509"/>
    </source>
</evidence>
<organism evidence="5 6">
    <name type="scientific">Adhaeribacter radiodurans</name>
    <dbReference type="NCBI Taxonomy" id="2745197"/>
    <lineage>
        <taxon>Bacteria</taxon>
        <taxon>Pseudomonadati</taxon>
        <taxon>Bacteroidota</taxon>
        <taxon>Cytophagia</taxon>
        <taxon>Cytophagales</taxon>
        <taxon>Hymenobacteraceae</taxon>
        <taxon>Adhaeribacter</taxon>
    </lineage>
</organism>
<dbReference type="Pfam" id="PF00106">
    <property type="entry name" value="adh_short"/>
    <property type="match status" value="1"/>
</dbReference>
<dbReference type="Gene3D" id="3.40.50.720">
    <property type="entry name" value="NAD(P)-binding Rossmann-like Domain"/>
    <property type="match status" value="1"/>
</dbReference>
<feature type="domain" description="Ketoreductase" evidence="4">
    <location>
        <begin position="2"/>
        <end position="181"/>
    </location>
</feature>
<dbReference type="AlphaFoldDB" id="A0A7L7L8H6"/>
<accession>A0A7L7L8H6</accession>
<keyword evidence="2" id="KW-0560">Oxidoreductase</keyword>
<dbReference type="InterPro" id="IPR002347">
    <property type="entry name" value="SDR_fam"/>
</dbReference>
<evidence type="ECO:0000313" key="5">
    <source>
        <dbReference type="EMBL" id="QMU29024.1"/>
    </source>
</evidence>
<dbReference type="PANTHER" id="PTHR43976">
    <property type="entry name" value="SHORT CHAIN DEHYDROGENASE"/>
    <property type="match status" value="1"/>
</dbReference>
<dbReference type="PRINTS" id="PR00081">
    <property type="entry name" value="GDHRDH"/>
</dbReference>
<evidence type="ECO:0000256" key="1">
    <source>
        <dbReference type="ARBA" id="ARBA00006484"/>
    </source>
</evidence>
<name>A0A7L7L8H6_9BACT</name>
<reference evidence="5 6" key="1">
    <citation type="submission" date="2020-06" db="EMBL/GenBank/DDBJ databases">
        <authorList>
            <person name="Hwang Y.J."/>
        </authorList>
    </citation>
    <scope>NUCLEOTIDE SEQUENCE [LARGE SCALE GENOMIC DNA]</scope>
    <source>
        <strain evidence="5 6">KUDC8001</strain>
    </source>
</reference>
<gene>
    <name evidence="5" type="ORF">HUW48_13670</name>
</gene>
<protein>
    <submittedName>
        <fullName evidence="5">SDR family oxidoreductase</fullName>
    </submittedName>
</protein>
<dbReference type="InterPro" id="IPR020904">
    <property type="entry name" value="Sc_DH/Rdtase_CS"/>
</dbReference>
<dbReference type="InterPro" id="IPR036291">
    <property type="entry name" value="NAD(P)-bd_dom_sf"/>
</dbReference>
<dbReference type="PANTHER" id="PTHR43976:SF16">
    <property type="entry name" value="SHORT-CHAIN DEHYDROGENASE_REDUCTASE FAMILY PROTEIN"/>
    <property type="match status" value="1"/>
</dbReference>
<evidence type="ECO:0000256" key="2">
    <source>
        <dbReference type="ARBA" id="ARBA00023002"/>
    </source>
</evidence>
<dbReference type="CDD" id="cd05374">
    <property type="entry name" value="17beta-HSD-like_SDR_c"/>
    <property type="match status" value="1"/>
</dbReference>
<evidence type="ECO:0000259" key="4">
    <source>
        <dbReference type="SMART" id="SM00822"/>
    </source>
</evidence>
<dbReference type="EMBL" id="CP055153">
    <property type="protein sequence ID" value="QMU29024.1"/>
    <property type="molecule type" value="Genomic_DNA"/>
</dbReference>
<dbReference type="Proteomes" id="UP000514509">
    <property type="component" value="Chromosome"/>
</dbReference>
<dbReference type="InterPro" id="IPR051911">
    <property type="entry name" value="SDR_oxidoreductase"/>
</dbReference>
<dbReference type="PRINTS" id="PR00080">
    <property type="entry name" value="SDRFAMILY"/>
</dbReference>
<dbReference type="GO" id="GO:0016491">
    <property type="term" value="F:oxidoreductase activity"/>
    <property type="evidence" value="ECO:0007669"/>
    <property type="project" value="UniProtKB-KW"/>
</dbReference>
<dbReference type="SUPFAM" id="SSF51735">
    <property type="entry name" value="NAD(P)-binding Rossmann-fold domains"/>
    <property type="match status" value="1"/>
</dbReference>
<dbReference type="PROSITE" id="PS00061">
    <property type="entry name" value="ADH_SHORT"/>
    <property type="match status" value="1"/>
</dbReference>
<sequence>MAFVLITGCSTGIGFATAEVLARQGHTVYATMRNPQRSPELAQLAQRDNLPITILPLDVDSDESVKAATQQILAETGQINVLVNNAGIFTLKAVEETQMEIFRRIMETNYFGALRCMQAILPSMRERKSGLIINISSLAARIYPPFFGAYCATKVALEAVSESLAGEVVEFGIRVAVVEPGVIYTPIIDKVEKEHSTSKTNYPKINRAMAFELSSKENSIPPSGVGEVVSEIISGQRSGFRHPVGLDCEPLLSWRAYLSDEDFIGSAAIDDETWITGMTQLGKNVRPYLKTPATTSALV</sequence>
<reference evidence="5 6" key="2">
    <citation type="submission" date="2020-08" db="EMBL/GenBank/DDBJ databases">
        <title>Adhaeribacter dokdonensis sp. nov., isolated from the rhizosphere of Elymus tsukushiensis, a plant native to the Dokdo Islands, Republic of Korea.</title>
        <authorList>
            <person name="Ghim S.Y."/>
        </authorList>
    </citation>
    <scope>NUCLEOTIDE SEQUENCE [LARGE SCALE GENOMIC DNA]</scope>
    <source>
        <strain evidence="5 6">KUDC8001</strain>
    </source>
</reference>
<dbReference type="InterPro" id="IPR057326">
    <property type="entry name" value="KR_dom"/>
</dbReference>
<evidence type="ECO:0000256" key="3">
    <source>
        <dbReference type="RuleBase" id="RU000363"/>
    </source>
</evidence>
<keyword evidence="6" id="KW-1185">Reference proteome</keyword>
<dbReference type="KEGG" id="add:HUW48_13670"/>
<dbReference type="SMART" id="SM00822">
    <property type="entry name" value="PKS_KR"/>
    <property type="match status" value="1"/>
</dbReference>
<comment type="similarity">
    <text evidence="1 3">Belongs to the short-chain dehydrogenases/reductases (SDR) family.</text>
</comment>
<dbReference type="RefSeq" id="WP_182416204.1">
    <property type="nucleotide sequence ID" value="NZ_CP055153.1"/>
</dbReference>